<sequence>MQTSVHARLAAAALATLALTAGCGVLGGGSSPSTAPAPSDPPASSAGAPASPTEAQPSPADPSASAGTDQLGQPFATREGGFDGQKVRVRLYPVLREGTVSHVNLVLSSPATGSDHVQVAEMLSDHNADAGDKDPFAADGLTLVDGKNAKLYLVASDGAGTCLCSKGFSSVFLEDDAPLLVSATFAAPPADVTTVDVRIPTFGTVKGVPLQ</sequence>
<feature type="signal peptide" evidence="2">
    <location>
        <begin position="1"/>
        <end position="21"/>
    </location>
</feature>
<dbReference type="Proteomes" id="UP000198504">
    <property type="component" value="Unassembled WGS sequence"/>
</dbReference>
<organism evidence="3 4">
    <name type="scientific">Microlunatus flavus</name>
    <dbReference type="NCBI Taxonomy" id="1036181"/>
    <lineage>
        <taxon>Bacteria</taxon>
        <taxon>Bacillati</taxon>
        <taxon>Actinomycetota</taxon>
        <taxon>Actinomycetes</taxon>
        <taxon>Propionibacteriales</taxon>
        <taxon>Propionibacteriaceae</taxon>
        <taxon>Microlunatus</taxon>
    </lineage>
</organism>
<dbReference type="EMBL" id="FOFA01000001">
    <property type="protein sequence ID" value="SEP82256.1"/>
    <property type="molecule type" value="Genomic_DNA"/>
</dbReference>
<dbReference type="RefSeq" id="WP_091177743.1">
    <property type="nucleotide sequence ID" value="NZ_FOFA01000001.1"/>
</dbReference>
<reference evidence="4" key="1">
    <citation type="submission" date="2016-10" db="EMBL/GenBank/DDBJ databases">
        <authorList>
            <person name="Varghese N."/>
            <person name="Submissions S."/>
        </authorList>
    </citation>
    <scope>NUCLEOTIDE SEQUENCE [LARGE SCALE GENOMIC DNA]</scope>
    <source>
        <strain evidence="4">CGMCC 4.6856</strain>
    </source>
</reference>
<dbReference type="STRING" id="1036181.SAMN05421756_101791"/>
<feature type="region of interest" description="Disordered" evidence="1">
    <location>
        <begin position="27"/>
        <end position="80"/>
    </location>
</feature>
<evidence type="ECO:0000256" key="2">
    <source>
        <dbReference type="SAM" id="SignalP"/>
    </source>
</evidence>
<evidence type="ECO:0000313" key="3">
    <source>
        <dbReference type="EMBL" id="SEP82256.1"/>
    </source>
</evidence>
<keyword evidence="2" id="KW-0732">Signal</keyword>
<name>A0A1H9AZS4_9ACTN</name>
<keyword evidence="4" id="KW-1185">Reference proteome</keyword>
<proteinExistence type="predicted"/>
<evidence type="ECO:0000256" key="1">
    <source>
        <dbReference type="SAM" id="MobiDB-lite"/>
    </source>
</evidence>
<accession>A0A1H9AZS4</accession>
<feature type="chain" id="PRO_5039692428" evidence="2">
    <location>
        <begin position="22"/>
        <end position="211"/>
    </location>
</feature>
<dbReference type="OrthoDB" id="3535217at2"/>
<dbReference type="AlphaFoldDB" id="A0A1H9AZS4"/>
<protein>
    <submittedName>
        <fullName evidence="3">Uncharacterized protein</fullName>
    </submittedName>
</protein>
<feature type="compositionally biased region" description="Low complexity" evidence="1">
    <location>
        <begin position="31"/>
        <end position="66"/>
    </location>
</feature>
<gene>
    <name evidence="3" type="ORF">SAMN05421756_101791</name>
</gene>
<evidence type="ECO:0000313" key="4">
    <source>
        <dbReference type="Proteomes" id="UP000198504"/>
    </source>
</evidence>